<gene>
    <name evidence="2" type="ORF">A6769_12080</name>
</gene>
<dbReference type="AlphaFoldDB" id="A0A367RPM0"/>
<evidence type="ECO:0000256" key="1">
    <source>
        <dbReference type="SAM" id="MobiDB-lite"/>
    </source>
</evidence>
<dbReference type="EMBL" id="LXQE01000136">
    <property type="protein sequence ID" value="RCJ37633.1"/>
    <property type="molecule type" value="Genomic_DNA"/>
</dbReference>
<organism evidence="2 3">
    <name type="scientific">Nostoc punctiforme NIES-2108</name>
    <dbReference type="NCBI Taxonomy" id="1356359"/>
    <lineage>
        <taxon>Bacteria</taxon>
        <taxon>Bacillati</taxon>
        <taxon>Cyanobacteriota</taxon>
        <taxon>Cyanophyceae</taxon>
        <taxon>Nostocales</taxon>
        <taxon>Nostocaceae</taxon>
        <taxon>Nostoc</taxon>
    </lineage>
</organism>
<reference evidence="3" key="1">
    <citation type="submission" date="2016-04" db="EMBL/GenBank/DDBJ databases">
        <authorList>
            <person name="Tabuchi Yagui T.R."/>
        </authorList>
    </citation>
    <scope>NUCLEOTIDE SEQUENCE [LARGE SCALE GENOMIC DNA]</scope>
</reference>
<dbReference type="Proteomes" id="UP000252085">
    <property type="component" value="Unassembled WGS sequence"/>
</dbReference>
<comment type="caution">
    <text evidence="2">The sequence shown here is derived from an EMBL/GenBank/DDBJ whole genome shotgun (WGS) entry which is preliminary data.</text>
</comment>
<name>A0A367RPM0_NOSPU</name>
<protein>
    <submittedName>
        <fullName evidence="2">Uncharacterized protein</fullName>
    </submittedName>
</protein>
<feature type="region of interest" description="Disordered" evidence="1">
    <location>
        <begin position="1"/>
        <end position="28"/>
    </location>
</feature>
<accession>A0A367RPM0</accession>
<proteinExistence type="predicted"/>
<evidence type="ECO:0000313" key="2">
    <source>
        <dbReference type="EMBL" id="RCJ37633.1"/>
    </source>
</evidence>
<sequence length="121" mass="13597">MSEQQISDKPLNGQRPSPINSRRGKKKEWKDLTIDPLSEGYDSHQADYVVGKAPVTWALLEAGQLFSRSKSGKNLHCKLNDGRAICLDTRQPIEIKPSIRNSLQVWIVTNFNSTSAIKSDF</sequence>
<evidence type="ECO:0000313" key="3">
    <source>
        <dbReference type="Proteomes" id="UP000252085"/>
    </source>
</evidence>